<dbReference type="GO" id="GO:0005730">
    <property type="term" value="C:nucleolus"/>
    <property type="evidence" value="ECO:0007669"/>
    <property type="project" value="UniProtKB-SubCell"/>
</dbReference>
<sequence length="489" mass="54561">MKETPLSNCERDFLLRAIEEKKRLDGRQTYDYRKLKITFGTDYGCCFVDLGQTRVMAQVSCELVAPKENRPTEGILFFNIELSPMASPSFEQGRQSELSVKLNRQLERCLRNSKCIDTESLCVVSGEKVWQVRVDVHTLNNDGNLMDAASVAAITALCHFRRPDVAIQGEEVTVFSPEERDPIPLSVYHMPISVSFAFFQQGTFLLVDPCEREERVMDGLLMIAMNKHREICSIQSSGGIMLLKDQVMRCSKIASVKVSEITELISQALLNDKAARKAGGKCGFAESMPQDRITALKMDQTDVEMTNVSQTGSGVILQGDEAPPPTVPSPVVPVPGVGQVGQGLQSWGLEEEEEDDDEEECSNESPGDEEGRELLSNGVGGEHHSDDKQLNEEWHSDGSGEEQVSEADHHDSIFSRLEELRFDLEQQMGFEKFIEAYNKIKAIHEDEDESIELGSSLVSNILGTEHQHLYPNILHLVMADGAYQEDNNE</sequence>
<dbReference type="PANTHER" id="PTHR11097:SF14">
    <property type="entry name" value="EXOSOME COMPLEX COMPONENT RRP45"/>
    <property type="match status" value="1"/>
</dbReference>
<dbReference type="CDD" id="cd11368">
    <property type="entry name" value="RNase_PH_RRP45"/>
    <property type="match status" value="1"/>
</dbReference>
<dbReference type="InterPro" id="IPR050590">
    <property type="entry name" value="Exosome_comp_Rrp42_subfam"/>
</dbReference>
<feature type="compositionally biased region" description="Pro residues" evidence="11">
    <location>
        <begin position="322"/>
        <end position="333"/>
    </location>
</feature>
<feature type="compositionally biased region" description="Acidic residues" evidence="11">
    <location>
        <begin position="349"/>
        <end position="371"/>
    </location>
</feature>
<dbReference type="GO" id="GO:0000176">
    <property type="term" value="C:nuclear exosome (RNase complex)"/>
    <property type="evidence" value="ECO:0007669"/>
    <property type="project" value="TreeGrafter"/>
</dbReference>
<dbReference type="GO" id="GO:0034475">
    <property type="term" value="P:U4 snRNA 3'-end processing"/>
    <property type="evidence" value="ECO:0007669"/>
    <property type="project" value="TreeGrafter"/>
</dbReference>
<dbReference type="GO" id="GO:0035925">
    <property type="term" value="F:mRNA 3'-UTR AU-rich region binding"/>
    <property type="evidence" value="ECO:0007669"/>
    <property type="project" value="TreeGrafter"/>
</dbReference>
<feature type="region of interest" description="Disordered" evidence="11">
    <location>
        <begin position="314"/>
        <end position="409"/>
    </location>
</feature>
<proteinExistence type="inferred from homology"/>
<evidence type="ECO:0000256" key="3">
    <source>
        <dbReference type="ARBA" id="ARBA00006678"/>
    </source>
</evidence>
<dbReference type="AlphaFoldDB" id="A0A1A8BTT8"/>
<dbReference type="GO" id="GO:0034473">
    <property type="term" value="P:U1 snRNA 3'-end processing"/>
    <property type="evidence" value="ECO:0007669"/>
    <property type="project" value="TreeGrafter"/>
</dbReference>
<dbReference type="EMBL" id="HADZ01005989">
    <property type="protein sequence ID" value="SBP69930.1"/>
    <property type="molecule type" value="Transcribed_RNA"/>
</dbReference>
<dbReference type="InterPro" id="IPR001247">
    <property type="entry name" value="ExoRNase_PH_dom1"/>
</dbReference>
<evidence type="ECO:0000256" key="2">
    <source>
        <dbReference type="ARBA" id="ARBA00004604"/>
    </source>
</evidence>
<feature type="compositionally biased region" description="Basic and acidic residues" evidence="11">
    <location>
        <begin position="381"/>
        <end position="398"/>
    </location>
</feature>
<reference evidence="14" key="2">
    <citation type="submission" date="2016-06" db="EMBL/GenBank/DDBJ databases">
        <title>The genome of a short-lived fish provides insights into sex chromosome evolution and the genetic control of aging.</title>
        <authorList>
            <person name="Reichwald K."/>
            <person name="Felder M."/>
            <person name="Petzold A."/>
            <person name="Koch P."/>
            <person name="Groth M."/>
            <person name="Platzer M."/>
        </authorList>
    </citation>
    <scope>NUCLEOTIDE SEQUENCE</scope>
    <source>
        <tissue evidence="14">Brain</tissue>
    </source>
</reference>
<keyword evidence="9" id="KW-0539">Nucleus</keyword>
<dbReference type="GO" id="GO:0071028">
    <property type="term" value="P:nuclear mRNA surveillance"/>
    <property type="evidence" value="ECO:0007669"/>
    <property type="project" value="TreeGrafter"/>
</dbReference>
<dbReference type="GO" id="GO:0034476">
    <property type="term" value="P:U5 snRNA 3'-end processing"/>
    <property type="evidence" value="ECO:0007669"/>
    <property type="project" value="TreeGrafter"/>
</dbReference>
<evidence type="ECO:0000256" key="10">
    <source>
        <dbReference type="ARBA" id="ARBA00032660"/>
    </source>
</evidence>
<dbReference type="GO" id="GO:0071038">
    <property type="term" value="P:TRAMP-dependent tRNA surveillance pathway"/>
    <property type="evidence" value="ECO:0007669"/>
    <property type="project" value="TreeGrafter"/>
</dbReference>
<evidence type="ECO:0000313" key="14">
    <source>
        <dbReference type="EMBL" id="SBP69930.1"/>
    </source>
</evidence>
<dbReference type="PANTHER" id="PTHR11097">
    <property type="entry name" value="EXOSOME COMPLEX EXONUCLEASE RIBOSOMAL RNA PROCESSING PROTEIN"/>
    <property type="match status" value="1"/>
</dbReference>
<evidence type="ECO:0000256" key="1">
    <source>
        <dbReference type="ARBA" id="ARBA00004496"/>
    </source>
</evidence>
<evidence type="ECO:0000256" key="8">
    <source>
        <dbReference type="ARBA" id="ARBA00022884"/>
    </source>
</evidence>
<evidence type="ECO:0000256" key="9">
    <source>
        <dbReference type="ARBA" id="ARBA00023242"/>
    </source>
</evidence>
<dbReference type="SUPFAM" id="SSF54211">
    <property type="entry name" value="Ribosomal protein S5 domain 2-like"/>
    <property type="match status" value="1"/>
</dbReference>
<keyword evidence="5" id="KW-0963">Cytoplasm</keyword>
<dbReference type="Pfam" id="PF03725">
    <property type="entry name" value="RNase_PH_C"/>
    <property type="match status" value="1"/>
</dbReference>
<dbReference type="GO" id="GO:0000177">
    <property type="term" value="C:cytoplasmic exosome (RNase complex)"/>
    <property type="evidence" value="ECO:0007669"/>
    <property type="project" value="TreeGrafter"/>
</dbReference>
<dbReference type="EMBL" id="HAEA01011898">
    <property type="protein sequence ID" value="SBQ40378.1"/>
    <property type="molecule type" value="Transcribed_RNA"/>
</dbReference>
<dbReference type="GO" id="GO:0016075">
    <property type="term" value="P:rRNA catabolic process"/>
    <property type="evidence" value="ECO:0007669"/>
    <property type="project" value="TreeGrafter"/>
</dbReference>
<comment type="subcellular location">
    <subcellularLocation>
        <location evidence="1">Cytoplasm</location>
    </subcellularLocation>
    <subcellularLocation>
        <location evidence="2">Nucleus</location>
        <location evidence="2">Nucleolus</location>
    </subcellularLocation>
</comment>
<dbReference type="GO" id="GO:0071035">
    <property type="term" value="P:nuclear polyadenylation-dependent rRNA catabolic process"/>
    <property type="evidence" value="ECO:0007669"/>
    <property type="project" value="TreeGrafter"/>
</dbReference>
<dbReference type="GO" id="GO:0000467">
    <property type="term" value="P:exonucleolytic trimming to generate mature 3'-end of 5.8S rRNA from tricistronic rRNA transcript (SSU-rRNA, 5.8S rRNA, LSU-rRNA)"/>
    <property type="evidence" value="ECO:0007669"/>
    <property type="project" value="TreeGrafter"/>
</dbReference>
<dbReference type="SUPFAM" id="SSF55666">
    <property type="entry name" value="Ribonuclease PH domain 2-like"/>
    <property type="match status" value="1"/>
</dbReference>
<evidence type="ECO:0000256" key="7">
    <source>
        <dbReference type="ARBA" id="ARBA00022835"/>
    </source>
</evidence>
<dbReference type="InterPro" id="IPR027408">
    <property type="entry name" value="PNPase/RNase_PH_dom_sf"/>
</dbReference>
<dbReference type="InterPro" id="IPR015847">
    <property type="entry name" value="ExoRNase_PH_dom2"/>
</dbReference>
<evidence type="ECO:0000256" key="6">
    <source>
        <dbReference type="ARBA" id="ARBA00022552"/>
    </source>
</evidence>
<accession>A0A1A8BTT8</accession>
<feature type="domain" description="Exoribonuclease phosphorolytic" evidence="13">
    <location>
        <begin position="189"/>
        <end position="255"/>
    </location>
</feature>
<reference evidence="14" key="1">
    <citation type="submission" date="2016-05" db="EMBL/GenBank/DDBJ databases">
        <authorList>
            <person name="Lavstsen T."/>
            <person name="Jespersen J.S."/>
        </authorList>
    </citation>
    <scope>NUCLEOTIDE SEQUENCE</scope>
    <source>
        <tissue evidence="14">Brain</tissue>
    </source>
</reference>
<dbReference type="InterPro" id="IPR020568">
    <property type="entry name" value="Ribosomal_Su5_D2-typ_SF"/>
</dbReference>
<dbReference type="Gene3D" id="3.30.230.70">
    <property type="entry name" value="GHMP Kinase, N-terminal domain"/>
    <property type="match status" value="1"/>
</dbReference>
<protein>
    <recommendedName>
        <fullName evidence="4">Exosome complex component RRP45</fullName>
    </recommendedName>
    <alternativeName>
        <fullName evidence="10">Exosome component 9</fullName>
    </alternativeName>
</protein>
<evidence type="ECO:0000259" key="12">
    <source>
        <dbReference type="Pfam" id="PF01138"/>
    </source>
</evidence>
<dbReference type="InterPro" id="IPR036345">
    <property type="entry name" value="ExoRNase_PH_dom2_sf"/>
</dbReference>
<evidence type="ECO:0000256" key="11">
    <source>
        <dbReference type="SAM" id="MobiDB-lite"/>
    </source>
</evidence>
<dbReference type="FunFam" id="3.30.230.70:FF:000005">
    <property type="entry name" value="Exosome complex component RRP45"/>
    <property type="match status" value="1"/>
</dbReference>
<gene>
    <name evidence="14" type="primary">EXOSC9</name>
</gene>
<feature type="domain" description="Exoribonuclease phosphorolytic" evidence="12">
    <location>
        <begin position="32"/>
        <end position="163"/>
    </location>
</feature>
<dbReference type="InterPro" id="IPR033100">
    <property type="entry name" value="Rrp45"/>
</dbReference>
<dbReference type="Pfam" id="PF01138">
    <property type="entry name" value="RNase_PH"/>
    <property type="match status" value="1"/>
</dbReference>
<evidence type="ECO:0000256" key="5">
    <source>
        <dbReference type="ARBA" id="ARBA00022490"/>
    </source>
</evidence>
<evidence type="ECO:0000256" key="4">
    <source>
        <dbReference type="ARBA" id="ARBA00019572"/>
    </source>
</evidence>
<comment type="similarity">
    <text evidence="3">Belongs to the RNase PH family.</text>
</comment>
<name>A0A1A8BTT8_NOTKA</name>
<organism evidence="14">
    <name type="scientific">Nothobranchius kadleci</name>
    <name type="common">African annual killifish</name>
    <dbReference type="NCBI Taxonomy" id="1051664"/>
    <lineage>
        <taxon>Eukaryota</taxon>
        <taxon>Metazoa</taxon>
        <taxon>Chordata</taxon>
        <taxon>Craniata</taxon>
        <taxon>Vertebrata</taxon>
        <taxon>Euteleostomi</taxon>
        <taxon>Actinopterygii</taxon>
        <taxon>Neopterygii</taxon>
        <taxon>Teleostei</taxon>
        <taxon>Neoteleostei</taxon>
        <taxon>Acanthomorphata</taxon>
        <taxon>Ovalentaria</taxon>
        <taxon>Atherinomorphae</taxon>
        <taxon>Cyprinodontiformes</taxon>
        <taxon>Nothobranchiidae</taxon>
        <taxon>Nothobranchius</taxon>
    </lineage>
</organism>
<keyword evidence="7" id="KW-0271">Exosome</keyword>
<keyword evidence="8" id="KW-0694">RNA-binding</keyword>
<evidence type="ECO:0000259" key="13">
    <source>
        <dbReference type="Pfam" id="PF03725"/>
    </source>
</evidence>
<keyword evidence="6" id="KW-0698">rRNA processing</keyword>